<sequence>MTLNKVLNELLEKWEGKKINLYNVCICFHHIKQDVFLKWRDRRDFLLNDLNLDTFRKFMNLLDREQSEIIASSIEDKYFFLIFVTFIFNTENDFLRRNYILAKQVEEKYSRVYTQMKIKNKSKQEGREKNKDKGINVTTENVEQKSNKEKKKHLLNKQVEEEMANSNDQLNQLNNVFENFDILIKRVVDLKINNNSCQENEFLKCKMYVFYSFLKFLFILSNDCPEIRKHYLKHLKNILLIILSIKLGMLINSDYIVHLANATLLLIVCINFNVVKDYEKEFLNFLTMQLNRKKYCLQTVEQILVTYLQKKKNIILNNEIYENLNNYIGDNINLFLKYGKKENLFFFFNLLHIFNSLLNCRISNTNQSVYFVKHVECVNINVSIKEIIANIQKLLTYLGNMSKDYLSYKKMDISLDGGPYTYHNDEQSNDLFSIEQILKEEERRKKDPNEIFRGSPTITNNSVSNNIFTYIIDNVFSFFRILIKEQDTESISMNTHIFVNFLKFFHINNNESDLFLTNFMGANFITYCKELLEKCPCTLNELVNYIMHIFRIVNLLTKNRFQLGEGKLFSILRRIKEVQIGESGESEKRGKNEKNRERYEMGKGMNLTEPIHALYNNSLSVLGVFLKNVENYAHEQVKEKILTHYEHFLFHTLDDESNVNFHIIFQNSTSIYLTLKVLSNLMKIHKFDFENIYNFYFKLTKMETEVIQVSQQGASFYYKNELHSNTTLVRKIKTFILTNLDLISLDVRGKSINVGGDKSKKLEQLDKLINLKKSETAYQFEPPITGKSVNILKDKQELKHNQKNLQMDEKHINIPMEEKEKNKRAREEMNMQDEELFNDESCARKKSEYECISSPKDLDEQLNNAKMPGLKKGKFYSHKNQYKIKKKEKKINNPEEMDSADYNVQDMGERISSFQKGKYLECENICKDGTVQKRQNNEDGENGEIQEGAKMEHTSDMINDTSIINNEGNQNNSVLNCTEELDQWNINQGESATKKRKTKTLENADHSRSSHVENSSSNLKELTDNIKKVSSSDALDSLKYMKQSILNDL</sequence>
<keyword evidence="3" id="KW-1185">Reference proteome</keyword>
<name>A0A1Y1JAY9_PLAGO</name>
<dbReference type="Proteomes" id="UP000195521">
    <property type="component" value="Unassembled WGS sequence"/>
</dbReference>
<feature type="region of interest" description="Disordered" evidence="1">
    <location>
        <begin position="988"/>
        <end position="1019"/>
    </location>
</feature>
<evidence type="ECO:0000256" key="1">
    <source>
        <dbReference type="SAM" id="MobiDB-lite"/>
    </source>
</evidence>
<dbReference type="AlphaFoldDB" id="A0A1Y1JAY9"/>
<dbReference type="RefSeq" id="XP_028542245.1">
    <property type="nucleotide sequence ID" value="XM_028686444.1"/>
</dbReference>
<dbReference type="OrthoDB" id="384590at2759"/>
<evidence type="ECO:0000313" key="2">
    <source>
        <dbReference type="EMBL" id="GAW79656.1"/>
    </source>
</evidence>
<proteinExistence type="predicted"/>
<feature type="region of interest" description="Disordered" evidence="1">
    <location>
        <begin position="120"/>
        <end position="150"/>
    </location>
</feature>
<protein>
    <submittedName>
        <fullName evidence="2">Uncharacterized protein</fullName>
    </submittedName>
</protein>
<feature type="compositionally biased region" description="Basic and acidic residues" evidence="1">
    <location>
        <begin position="122"/>
        <end position="134"/>
    </location>
</feature>
<evidence type="ECO:0000313" key="3">
    <source>
        <dbReference type="Proteomes" id="UP000195521"/>
    </source>
</evidence>
<reference evidence="3" key="1">
    <citation type="submission" date="2017-04" db="EMBL/GenBank/DDBJ databases">
        <title>Plasmodium gonderi genome.</title>
        <authorList>
            <person name="Arisue N."/>
            <person name="Honma H."/>
            <person name="Kawai S."/>
            <person name="Tougan T."/>
            <person name="Tanabe K."/>
            <person name="Horii T."/>
        </authorList>
    </citation>
    <scope>NUCLEOTIDE SEQUENCE [LARGE SCALE GENOMIC DNA]</scope>
    <source>
        <strain evidence="3">ATCC 30045</strain>
    </source>
</reference>
<dbReference type="EMBL" id="BDQF01000006">
    <property type="protein sequence ID" value="GAW79656.1"/>
    <property type="molecule type" value="Genomic_DNA"/>
</dbReference>
<accession>A0A1Y1JAY9</accession>
<feature type="compositionally biased region" description="Basic and acidic residues" evidence="1">
    <location>
        <begin position="999"/>
        <end position="1011"/>
    </location>
</feature>
<comment type="caution">
    <text evidence="2">The sequence shown here is derived from an EMBL/GenBank/DDBJ whole genome shotgun (WGS) entry which is preliminary data.</text>
</comment>
<feature type="region of interest" description="Disordered" evidence="1">
    <location>
        <begin position="933"/>
        <end position="952"/>
    </location>
</feature>
<gene>
    <name evidence="2" type="ORF">PGO_050660</name>
</gene>
<organism evidence="2 3">
    <name type="scientific">Plasmodium gonderi</name>
    <dbReference type="NCBI Taxonomy" id="77519"/>
    <lineage>
        <taxon>Eukaryota</taxon>
        <taxon>Sar</taxon>
        <taxon>Alveolata</taxon>
        <taxon>Apicomplexa</taxon>
        <taxon>Aconoidasida</taxon>
        <taxon>Haemosporida</taxon>
        <taxon>Plasmodiidae</taxon>
        <taxon>Plasmodium</taxon>
        <taxon>Plasmodium (Plasmodium)</taxon>
    </lineage>
</organism>
<dbReference type="GeneID" id="39746368"/>
<dbReference type="OMA" id="ECVNINV"/>